<dbReference type="OMA" id="PQVRHIC"/>
<dbReference type="PANTHER" id="PTHR37613">
    <property type="entry name" value="DUF4378 DOMAIN PROTEIN"/>
    <property type="match status" value="1"/>
</dbReference>
<dbReference type="PANTHER" id="PTHR37613:SF4">
    <property type="entry name" value="DUF4378 DOMAIN-CONTAINING PROTEIN"/>
    <property type="match status" value="1"/>
</dbReference>
<gene>
    <name evidence="1" type="ORF">KK1_039206</name>
</gene>
<proteinExistence type="predicted"/>
<evidence type="ECO:0000313" key="1">
    <source>
        <dbReference type="EMBL" id="KYP39473.1"/>
    </source>
</evidence>
<evidence type="ECO:0008006" key="3">
    <source>
        <dbReference type="Google" id="ProtNLM"/>
    </source>
</evidence>
<name>A0A151RAG5_CAJCA</name>
<protein>
    <recommendedName>
        <fullName evidence="3">DUF4378 domain-containing protein</fullName>
    </recommendedName>
</protein>
<keyword evidence="2" id="KW-1185">Reference proteome</keyword>
<dbReference type="AlphaFoldDB" id="A0A151RAG5"/>
<dbReference type="Gramene" id="C.cajan_39154.t">
    <property type="protein sequence ID" value="C.cajan_39154.t"/>
    <property type="gene ID" value="C.cajan_39154"/>
</dbReference>
<dbReference type="Proteomes" id="UP000075243">
    <property type="component" value="Unassembled WGS sequence"/>
</dbReference>
<organism evidence="1 2">
    <name type="scientific">Cajanus cajan</name>
    <name type="common">Pigeon pea</name>
    <name type="synonym">Cajanus indicus</name>
    <dbReference type="NCBI Taxonomy" id="3821"/>
    <lineage>
        <taxon>Eukaryota</taxon>
        <taxon>Viridiplantae</taxon>
        <taxon>Streptophyta</taxon>
        <taxon>Embryophyta</taxon>
        <taxon>Tracheophyta</taxon>
        <taxon>Spermatophyta</taxon>
        <taxon>Magnoliopsida</taxon>
        <taxon>eudicotyledons</taxon>
        <taxon>Gunneridae</taxon>
        <taxon>Pentapetalae</taxon>
        <taxon>rosids</taxon>
        <taxon>fabids</taxon>
        <taxon>Fabales</taxon>
        <taxon>Fabaceae</taxon>
        <taxon>Papilionoideae</taxon>
        <taxon>50 kb inversion clade</taxon>
        <taxon>NPAAA clade</taxon>
        <taxon>indigoferoid/millettioid clade</taxon>
        <taxon>Phaseoleae</taxon>
        <taxon>Cajanus</taxon>
    </lineage>
</organism>
<accession>A0A151RAG5</accession>
<dbReference type="EMBL" id="KQ483905">
    <property type="protein sequence ID" value="KYP39473.1"/>
    <property type="molecule type" value="Genomic_DNA"/>
</dbReference>
<reference evidence="1" key="1">
    <citation type="journal article" date="2012" name="Nat. Biotechnol.">
        <title>Draft genome sequence of pigeonpea (Cajanus cajan), an orphan legume crop of resource-poor farmers.</title>
        <authorList>
            <person name="Varshney R.K."/>
            <person name="Chen W."/>
            <person name="Li Y."/>
            <person name="Bharti A.K."/>
            <person name="Saxena R.K."/>
            <person name="Schlueter J.A."/>
            <person name="Donoghue M.T."/>
            <person name="Azam S."/>
            <person name="Fan G."/>
            <person name="Whaley A.M."/>
            <person name="Farmer A.D."/>
            <person name="Sheridan J."/>
            <person name="Iwata A."/>
            <person name="Tuteja R."/>
            <person name="Penmetsa R.V."/>
            <person name="Wu W."/>
            <person name="Upadhyaya H.D."/>
            <person name="Yang S.P."/>
            <person name="Shah T."/>
            <person name="Saxena K.B."/>
            <person name="Michael T."/>
            <person name="McCombie W.R."/>
            <person name="Yang B."/>
            <person name="Zhang G."/>
            <person name="Yang H."/>
            <person name="Wang J."/>
            <person name="Spillane C."/>
            <person name="Cook D.R."/>
            <person name="May G.D."/>
            <person name="Xu X."/>
            <person name="Jackson S.A."/>
        </authorList>
    </citation>
    <scope>NUCLEOTIDE SEQUENCE [LARGE SCALE GENOMIC DNA]</scope>
</reference>
<evidence type="ECO:0000313" key="2">
    <source>
        <dbReference type="Proteomes" id="UP000075243"/>
    </source>
</evidence>
<sequence length="356" mass="40201">MASAKPKPTKRLAEFLKEQQDPFILDLYLLERGYSTKTNGDKKRDPLFPISKLLTTLHKKLLFHNRSCILIRDSQIINQHVNVSVPHETESTDHTIHDTDRFSFSTATNSTVYLSCSDIDEDGTSLSPQKDKPSFSPNTSDIRVLQSQQGTNNEKQNQICLEGCPVPESGNICVTQRTLNQDVSRMEEGMKMSNCCVIVPKKITEDSVLSVALWSSFIQSARREKCRKELREILGANPNVCHVLKSRTLLHKAKQLLFDCVREISVNVSRKGCREEQCLKELNLRGREEVGKRRRKLGKVGVNETNISNLSLDSMVEWSELKPQVRHICVEVADAVLEGVTNEIVAEMIQVVSPTL</sequence>